<name>A0A4Y2U6T5_ARAVE</name>
<reference evidence="1 2" key="1">
    <citation type="journal article" date="2019" name="Sci. Rep.">
        <title>Orb-weaving spider Araneus ventricosus genome elucidates the spidroin gene catalogue.</title>
        <authorList>
            <person name="Kono N."/>
            <person name="Nakamura H."/>
            <person name="Ohtoshi R."/>
            <person name="Moran D.A.P."/>
            <person name="Shinohara A."/>
            <person name="Yoshida Y."/>
            <person name="Fujiwara M."/>
            <person name="Mori M."/>
            <person name="Tomita M."/>
            <person name="Arakawa K."/>
        </authorList>
    </citation>
    <scope>NUCLEOTIDE SEQUENCE [LARGE SCALE GENOMIC DNA]</scope>
</reference>
<evidence type="ECO:0000313" key="2">
    <source>
        <dbReference type="Proteomes" id="UP000499080"/>
    </source>
</evidence>
<gene>
    <name evidence="1" type="ORF">AVEN_129204_1</name>
</gene>
<dbReference type="EMBL" id="BGPR01034375">
    <property type="protein sequence ID" value="GBO08719.1"/>
    <property type="molecule type" value="Genomic_DNA"/>
</dbReference>
<accession>A0A4Y2U6T5</accession>
<dbReference type="OrthoDB" id="5983986at2759"/>
<evidence type="ECO:0000313" key="1">
    <source>
        <dbReference type="EMBL" id="GBO08719.1"/>
    </source>
</evidence>
<dbReference type="AlphaFoldDB" id="A0A4Y2U6T5"/>
<protein>
    <recommendedName>
        <fullName evidence="3">RNase H type-1 domain-containing protein</fullName>
    </recommendedName>
</protein>
<keyword evidence="2" id="KW-1185">Reference proteome</keyword>
<sequence>MQLRYQQWAKHLDLVEKCRIPCRILCGSAEKATLHIFTDASVYGYACCAFIRSEEEEDLKVSLVLAKARVAPVKRPTIPRLELLGAAIGARVASTISEALNFPLKTYFWTDSMIVLGWIINTEPWNTFVGNIIKEIRELTNVEDWRFAHGNINPADFLPAHVIGLNFYGVDAGRMKSEMARRMPRILAIQRDNPS</sequence>
<dbReference type="Pfam" id="PF05380">
    <property type="entry name" value="Peptidase_A17"/>
    <property type="match status" value="1"/>
</dbReference>
<dbReference type="PANTHER" id="PTHR47331">
    <property type="entry name" value="PHD-TYPE DOMAIN-CONTAINING PROTEIN"/>
    <property type="match status" value="1"/>
</dbReference>
<organism evidence="1 2">
    <name type="scientific">Araneus ventricosus</name>
    <name type="common">Orbweaver spider</name>
    <name type="synonym">Epeira ventricosa</name>
    <dbReference type="NCBI Taxonomy" id="182803"/>
    <lineage>
        <taxon>Eukaryota</taxon>
        <taxon>Metazoa</taxon>
        <taxon>Ecdysozoa</taxon>
        <taxon>Arthropoda</taxon>
        <taxon>Chelicerata</taxon>
        <taxon>Arachnida</taxon>
        <taxon>Araneae</taxon>
        <taxon>Araneomorphae</taxon>
        <taxon>Entelegynae</taxon>
        <taxon>Araneoidea</taxon>
        <taxon>Araneidae</taxon>
        <taxon>Araneus</taxon>
    </lineage>
</organism>
<dbReference type="InterPro" id="IPR008042">
    <property type="entry name" value="Retrotrans_Pao"/>
</dbReference>
<evidence type="ECO:0008006" key="3">
    <source>
        <dbReference type="Google" id="ProtNLM"/>
    </source>
</evidence>
<proteinExistence type="predicted"/>
<comment type="caution">
    <text evidence="1">The sequence shown here is derived from an EMBL/GenBank/DDBJ whole genome shotgun (WGS) entry which is preliminary data.</text>
</comment>
<dbReference type="Proteomes" id="UP000499080">
    <property type="component" value="Unassembled WGS sequence"/>
</dbReference>